<dbReference type="InterPro" id="IPR035418">
    <property type="entry name" value="AraC-bd_2"/>
</dbReference>
<dbReference type="InterPro" id="IPR018062">
    <property type="entry name" value="HTH_AraC-typ_CS"/>
</dbReference>
<dbReference type="Gene3D" id="1.10.10.60">
    <property type="entry name" value="Homeodomain-like"/>
    <property type="match status" value="1"/>
</dbReference>
<dbReference type="Proteomes" id="UP000243359">
    <property type="component" value="Chromosome I"/>
</dbReference>
<dbReference type="SMART" id="SM00342">
    <property type="entry name" value="HTH_ARAC"/>
    <property type="match status" value="1"/>
</dbReference>
<dbReference type="InterPro" id="IPR020449">
    <property type="entry name" value="Tscrpt_reg_AraC-type_HTH"/>
</dbReference>
<evidence type="ECO:0000256" key="4">
    <source>
        <dbReference type="ARBA" id="ARBA00023159"/>
    </source>
</evidence>
<dbReference type="InterPro" id="IPR018060">
    <property type="entry name" value="HTH_AraC"/>
</dbReference>
<gene>
    <name evidence="8" type="ORF">SAMN05216221_3001</name>
</gene>
<evidence type="ECO:0000259" key="7">
    <source>
        <dbReference type="PROSITE" id="PS01124"/>
    </source>
</evidence>
<dbReference type="Pfam" id="PF12833">
    <property type="entry name" value="HTH_18"/>
    <property type="match status" value="1"/>
</dbReference>
<keyword evidence="5" id="KW-0804">Transcription</keyword>
<evidence type="ECO:0000313" key="8">
    <source>
        <dbReference type="EMBL" id="SDS93038.1"/>
    </source>
</evidence>
<dbReference type="PANTHER" id="PTHR46796">
    <property type="entry name" value="HTH-TYPE TRANSCRIPTIONAL ACTIVATOR RHAS-RELATED"/>
    <property type="match status" value="1"/>
</dbReference>
<dbReference type="AlphaFoldDB" id="A0A1H1W6U9"/>
<keyword evidence="3" id="KW-0238">DNA-binding</keyword>
<sequence length="316" mass="35457">MNGFHSAPQTFDHWLKDLHRVCGHFEATPPQASERFVGEIALHDHGGLELAHIRTNAGRIARQQCRSDRGDDRHCFLVVNRSGHSEVRQDSHSIQLAPGDMALFDSTRASEIISGDLIDHVSFHLSRETLCRHFAPNQRLFGKLDLGSTSGRLLASLAGQILAGDSGQTAANEGSALQEALIALLLPTLRGSETARSELGETPHAALLRDQAQRLIGQLLQEAHLSPQYLAERLHISIRQLYRLFEEQGDSVCRYIQRQRLQRSADDLGNPQLRHESITQIAFKWGFADSAHFSRAFKKQFELSPKDYRLQRQTAH</sequence>
<dbReference type="PRINTS" id="PR00032">
    <property type="entry name" value="HTHARAC"/>
</dbReference>
<dbReference type="GO" id="GO:0005737">
    <property type="term" value="C:cytoplasm"/>
    <property type="evidence" value="ECO:0007669"/>
    <property type="project" value="UniProtKB-SubCell"/>
</dbReference>
<dbReference type="SUPFAM" id="SSF46689">
    <property type="entry name" value="Homeodomain-like"/>
    <property type="match status" value="1"/>
</dbReference>
<accession>A0A1H1W6U9</accession>
<evidence type="ECO:0000256" key="1">
    <source>
        <dbReference type="ARBA" id="ARBA00004496"/>
    </source>
</evidence>
<dbReference type="STRING" id="1392877.SAMN05216221_3001"/>
<dbReference type="RefSeq" id="WP_090349690.1">
    <property type="nucleotide sequence ID" value="NZ_LT629751.1"/>
</dbReference>
<dbReference type="EMBL" id="LT629751">
    <property type="protein sequence ID" value="SDS93038.1"/>
    <property type="molecule type" value="Genomic_DNA"/>
</dbReference>
<dbReference type="InterPro" id="IPR050204">
    <property type="entry name" value="AraC_XylS_family_regulators"/>
</dbReference>
<comment type="function">
    <text evidence="6">Regulatory protein of the TOL plasmid xyl operons. XylS activates the xylXYZLTEGFJQKIH operon required for the degradation of toluene, m-xylene and p-xylene.</text>
</comment>
<proteinExistence type="predicted"/>
<dbReference type="PROSITE" id="PS01124">
    <property type="entry name" value="HTH_ARAC_FAMILY_2"/>
    <property type="match status" value="1"/>
</dbReference>
<dbReference type="NCBIfam" id="NF007243">
    <property type="entry name" value="PRK09685.1"/>
    <property type="match status" value="1"/>
</dbReference>
<evidence type="ECO:0000256" key="2">
    <source>
        <dbReference type="ARBA" id="ARBA00023015"/>
    </source>
</evidence>
<dbReference type="PANTHER" id="PTHR46796:SF6">
    <property type="entry name" value="ARAC SUBFAMILY"/>
    <property type="match status" value="1"/>
</dbReference>
<reference evidence="9" key="1">
    <citation type="submission" date="2016-10" db="EMBL/GenBank/DDBJ databases">
        <authorList>
            <person name="Varghese N."/>
            <person name="Submissions S."/>
        </authorList>
    </citation>
    <scope>NUCLEOTIDE SEQUENCE [LARGE SCALE GENOMIC DNA]</scope>
    <source>
        <strain evidence="9">KCTC 32247</strain>
    </source>
</reference>
<dbReference type="GO" id="GO:0003700">
    <property type="term" value="F:DNA-binding transcription factor activity"/>
    <property type="evidence" value="ECO:0007669"/>
    <property type="project" value="InterPro"/>
</dbReference>
<name>A0A1H1W6U9_9PSED</name>
<keyword evidence="2" id="KW-0805">Transcription regulation</keyword>
<dbReference type="GO" id="GO:0043565">
    <property type="term" value="F:sequence-specific DNA binding"/>
    <property type="evidence" value="ECO:0007669"/>
    <property type="project" value="InterPro"/>
</dbReference>
<dbReference type="OrthoDB" id="2547276at2"/>
<evidence type="ECO:0000256" key="6">
    <source>
        <dbReference type="ARBA" id="ARBA00037345"/>
    </source>
</evidence>
<evidence type="ECO:0000313" key="9">
    <source>
        <dbReference type="Proteomes" id="UP000243359"/>
    </source>
</evidence>
<dbReference type="PROSITE" id="PS00041">
    <property type="entry name" value="HTH_ARAC_FAMILY_1"/>
    <property type="match status" value="1"/>
</dbReference>
<comment type="subcellular location">
    <subcellularLocation>
        <location evidence="1">Cytoplasm</location>
    </subcellularLocation>
</comment>
<keyword evidence="4" id="KW-0010">Activator</keyword>
<protein>
    <submittedName>
        <fullName evidence="8">Transcriptional regulator, AraC family</fullName>
    </submittedName>
</protein>
<dbReference type="Pfam" id="PF14525">
    <property type="entry name" value="AraC_binding_2"/>
    <property type="match status" value="1"/>
</dbReference>
<evidence type="ECO:0000256" key="3">
    <source>
        <dbReference type="ARBA" id="ARBA00023125"/>
    </source>
</evidence>
<dbReference type="InterPro" id="IPR009057">
    <property type="entry name" value="Homeodomain-like_sf"/>
</dbReference>
<feature type="domain" description="HTH araC/xylS-type" evidence="7">
    <location>
        <begin position="210"/>
        <end position="311"/>
    </location>
</feature>
<organism evidence="8 9">
    <name type="scientific">Pseudomonas oryzae</name>
    <dbReference type="NCBI Taxonomy" id="1392877"/>
    <lineage>
        <taxon>Bacteria</taxon>
        <taxon>Pseudomonadati</taxon>
        <taxon>Pseudomonadota</taxon>
        <taxon>Gammaproteobacteria</taxon>
        <taxon>Pseudomonadales</taxon>
        <taxon>Pseudomonadaceae</taxon>
        <taxon>Pseudomonas</taxon>
    </lineage>
</organism>
<keyword evidence="9" id="KW-1185">Reference proteome</keyword>
<evidence type="ECO:0000256" key="5">
    <source>
        <dbReference type="ARBA" id="ARBA00023163"/>
    </source>
</evidence>
<dbReference type="GO" id="GO:0009893">
    <property type="term" value="P:positive regulation of metabolic process"/>
    <property type="evidence" value="ECO:0007669"/>
    <property type="project" value="UniProtKB-ARBA"/>
</dbReference>